<keyword evidence="2" id="KW-1003">Cell membrane</keyword>
<keyword evidence="9" id="KW-0807">Transducer</keyword>
<feature type="transmembrane region" description="Helical" evidence="10">
    <location>
        <begin position="208"/>
        <end position="226"/>
    </location>
</feature>
<dbReference type="InParanoid" id="A0A212FC10"/>
<comment type="caution">
    <text evidence="11">The sequence shown here is derived from an EMBL/GenBank/DDBJ whole genome shotgun (WGS) entry which is preliminary data.</text>
</comment>
<gene>
    <name evidence="11" type="ORF">KGM_205309</name>
</gene>
<dbReference type="InterPro" id="IPR004117">
    <property type="entry name" value="7tm6_olfct_rcpt"/>
</dbReference>
<evidence type="ECO:0000256" key="5">
    <source>
        <dbReference type="ARBA" id="ARBA00022725"/>
    </source>
</evidence>
<evidence type="ECO:0000256" key="8">
    <source>
        <dbReference type="ARBA" id="ARBA00023170"/>
    </source>
</evidence>
<name>A0A212FC10_DANPL</name>
<proteinExistence type="predicted"/>
<evidence type="ECO:0000256" key="10">
    <source>
        <dbReference type="SAM" id="Phobius"/>
    </source>
</evidence>
<evidence type="ECO:0000256" key="4">
    <source>
        <dbReference type="ARBA" id="ARBA00022692"/>
    </source>
</evidence>
<evidence type="ECO:0000256" key="9">
    <source>
        <dbReference type="ARBA" id="ARBA00023224"/>
    </source>
</evidence>
<dbReference type="Pfam" id="PF02949">
    <property type="entry name" value="7tm_6"/>
    <property type="match status" value="2"/>
</dbReference>
<feature type="transmembrane region" description="Helical" evidence="10">
    <location>
        <begin position="364"/>
        <end position="384"/>
    </location>
</feature>
<dbReference type="Proteomes" id="UP000007151">
    <property type="component" value="Unassembled WGS sequence"/>
</dbReference>
<evidence type="ECO:0000313" key="11">
    <source>
        <dbReference type="EMBL" id="OWR51272.1"/>
    </source>
</evidence>
<evidence type="ECO:0000256" key="2">
    <source>
        <dbReference type="ARBA" id="ARBA00022475"/>
    </source>
</evidence>
<dbReference type="eggNOG" id="ENOG502TACM">
    <property type="taxonomic scope" value="Eukaryota"/>
</dbReference>
<keyword evidence="6 10" id="KW-1133">Transmembrane helix</keyword>
<keyword evidence="4 10" id="KW-0812">Transmembrane</keyword>
<evidence type="ECO:0000256" key="7">
    <source>
        <dbReference type="ARBA" id="ARBA00023136"/>
    </source>
</evidence>
<dbReference type="EMBL" id="AGBW02009241">
    <property type="protein sequence ID" value="OWR51272.1"/>
    <property type="molecule type" value="Genomic_DNA"/>
</dbReference>
<keyword evidence="5" id="KW-0552">Olfaction</keyword>
<dbReference type="GO" id="GO:0005549">
    <property type="term" value="F:odorant binding"/>
    <property type="evidence" value="ECO:0007669"/>
    <property type="project" value="InterPro"/>
</dbReference>
<evidence type="ECO:0000256" key="3">
    <source>
        <dbReference type="ARBA" id="ARBA00022606"/>
    </source>
</evidence>
<keyword evidence="3" id="KW-0716">Sensory transduction</keyword>
<organism evidence="11 12">
    <name type="scientific">Danaus plexippus plexippus</name>
    <dbReference type="NCBI Taxonomy" id="278856"/>
    <lineage>
        <taxon>Eukaryota</taxon>
        <taxon>Metazoa</taxon>
        <taxon>Ecdysozoa</taxon>
        <taxon>Arthropoda</taxon>
        <taxon>Hexapoda</taxon>
        <taxon>Insecta</taxon>
        <taxon>Pterygota</taxon>
        <taxon>Neoptera</taxon>
        <taxon>Endopterygota</taxon>
        <taxon>Lepidoptera</taxon>
        <taxon>Glossata</taxon>
        <taxon>Ditrysia</taxon>
        <taxon>Papilionoidea</taxon>
        <taxon>Nymphalidae</taxon>
        <taxon>Danainae</taxon>
        <taxon>Danaini</taxon>
        <taxon>Danaina</taxon>
        <taxon>Danaus</taxon>
        <taxon>Danaus</taxon>
    </lineage>
</organism>
<dbReference type="GO" id="GO:0004984">
    <property type="term" value="F:olfactory receptor activity"/>
    <property type="evidence" value="ECO:0007669"/>
    <property type="project" value="InterPro"/>
</dbReference>
<dbReference type="AlphaFoldDB" id="A0A212FC10"/>
<feature type="transmembrane region" description="Helical" evidence="10">
    <location>
        <begin position="232"/>
        <end position="249"/>
    </location>
</feature>
<dbReference type="PANTHER" id="PTHR21137">
    <property type="entry name" value="ODORANT RECEPTOR"/>
    <property type="match status" value="1"/>
</dbReference>
<evidence type="ECO:0000313" key="12">
    <source>
        <dbReference type="Proteomes" id="UP000007151"/>
    </source>
</evidence>
<evidence type="ECO:0000256" key="6">
    <source>
        <dbReference type="ARBA" id="ARBA00022989"/>
    </source>
</evidence>
<dbReference type="PANTHER" id="PTHR21137:SF35">
    <property type="entry name" value="ODORANT RECEPTOR 19A-RELATED"/>
    <property type="match status" value="1"/>
</dbReference>
<feature type="transmembrane region" description="Helical" evidence="10">
    <location>
        <begin position="63"/>
        <end position="82"/>
    </location>
</feature>
<dbReference type="GO" id="GO:0007165">
    <property type="term" value="P:signal transduction"/>
    <property type="evidence" value="ECO:0007669"/>
    <property type="project" value="UniProtKB-KW"/>
</dbReference>
<accession>A0A212FC10</accession>
<feature type="transmembrane region" description="Helical" evidence="10">
    <location>
        <begin position="109"/>
        <end position="139"/>
    </location>
</feature>
<feature type="transmembrane region" description="Helical" evidence="10">
    <location>
        <begin position="411"/>
        <end position="441"/>
    </location>
</feature>
<dbReference type="GO" id="GO:0005886">
    <property type="term" value="C:plasma membrane"/>
    <property type="evidence" value="ECO:0007669"/>
    <property type="project" value="UniProtKB-SubCell"/>
</dbReference>
<feature type="transmembrane region" description="Helical" evidence="10">
    <location>
        <begin position="594"/>
        <end position="613"/>
    </location>
</feature>
<protein>
    <submittedName>
        <fullName evidence="11">Olfactory receptor receptor</fullName>
    </submittedName>
</protein>
<reference evidence="11 12" key="1">
    <citation type="journal article" date="2011" name="Cell">
        <title>The monarch butterfly genome yields insights into long-distance migration.</title>
        <authorList>
            <person name="Zhan S."/>
            <person name="Merlin C."/>
            <person name="Boore J.L."/>
            <person name="Reppert S.M."/>
        </authorList>
    </citation>
    <scope>NUCLEOTIDE SEQUENCE [LARGE SCALE GENOMIC DNA]</scope>
    <source>
        <strain evidence="11">F-2</strain>
    </source>
</reference>
<feature type="transmembrane region" description="Helical" evidence="10">
    <location>
        <begin position="508"/>
        <end position="529"/>
    </location>
</feature>
<comment type="subcellular location">
    <subcellularLocation>
        <location evidence="1">Cell membrane</location>
        <topology evidence="1">Multi-pass membrane protein</topology>
    </subcellularLocation>
</comment>
<keyword evidence="7 10" id="KW-0472">Membrane</keyword>
<keyword evidence="8 11" id="KW-0675">Receptor</keyword>
<sequence>MVAISLTMCSITSIPKLFYMKYYSKTVMKLIDDYLHCNGLVVRGTRFETNILKVLKVVKTQATAAWTVLTLNGLIYISVPFLRPGRHFSEDLFILYGLEPMRESPNYEVASVLLTSAVIFSVTASVHVTLFIIVIVGYLEAQMLALSKEMLNIWDDSEKYYNVYKLYNNPAMKSRARNIFLKIRLRDIVKFQIVNVNLRNKVEHELRFIFVNDLIFIILALVTELVGGLENTWIQMPFTFGIIFIDCYIGQRLIDASKEYENAIYNCKWENFNVDNQKTVLFMLQCSQKTMTLSAGGFAVLNFASLMSMLRSTYSAYTTLKSTAQKKPLQNLVQEYLEYDASIGPETSFHTHLHKYLPKIKRRVISVWSSIMFLLLLYVSIPIIKPGRNLPDNSYVIYGLEPTFETPNYEIALITIIISVTMGVYAMTCFLTFILIIAGYIEAQMRALSDEILEIWDGAIKNYEKVDSNSFENIAKDNNVKEYIRIRLKNVVKIHTVNKHLLNTFEGLFRVTMALDFIILMITIVVELFKRIEDTYIELIYSFIQLNVACYMGQKLLDASDEFEFSVYDCQWEKFDRSNMRMVLMILLNAQKPLVITAGAITVLDYVCLISVIKSTYTIYTTLQSTLS</sequence>
<dbReference type="KEGG" id="dpl:KGM_205309"/>
<keyword evidence="12" id="KW-1185">Reference proteome</keyword>
<evidence type="ECO:0000256" key="1">
    <source>
        <dbReference type="ARBA" id="ARBA00004651"/>
    </source>
</evidence>